<dbReference type="AlphaFoldDB" id="A0A0G2E5B5"/>
<dbReference type="InterPro" id="IPR011330">
    <property type="entry name" value="Glyco_hydro/deAcase_b/a-brl"/>
</dbReference>
<evidence type="ECO:0000313" key="2">
    <source>
        <dbReference type="EMBL" id="KKY18207.1"/>
    </source>
</evidence>
<keyword evidence="3" id="KW-1185">Reference proteome</keyword>
<dbReference type="EMBL" id="LCWF01000128">
    <property type="protein sequence ID" value="KKY18207.1"/>
    <property type="molecule type" value="Genomic_DNA"/>
</dbReference>
<reference evidence="2 3" key="1">
    <citation type="submission" date="2015-05" db="EMBL/GenBank/DDBJ databases">
        <title>Distinctive expansion of gene families associated with plant cell wall degradation and secondary metabolism in the genomes of grapevine trunk pathogens.</title>
        <authorList>
            <person name="Lawrence D.P."/>
            <person name="Travadon R."/>
            <person name="Rolshausen P.E."/>
            <person name="Baumgartner K."/>
        </authorList>
    </citation>
    <scope>NUCLEOTIDE SEQUENCE [LARGE SCALE GENOMIC DNA]</scope>
    <source>
        <strain evidence="2">UCRPC4</strain>
    </source>
</reference>
<dbReference type="Gene3D" id="3.40.50.720">
    <property type="entry name" value="NAD(P)-binding Rossmann-like Domain"/>
    <property type="match status" value="1"/>
</dbReference>
<dbReference type="InterPro" id="IPR002347">
    <property type="entry name" value="SDR_fam"/>
</dbReference>
<dbReference type="PRINTS" id="PR00081">
    <property type="entry name" value="GDHRDH"/>
</dbReference>
<dbReference type="PANTHER" id="PTHR47561">
    <property type="entry name" value="POLYSACCHARIDE DEACETYLASE FAMILY PROTEIN (AFU_ORTHOLOGUE AFUA_6G05030)"/>
    <property type="match status" value="1"/>
</dbReference>
<reference evidence="2 3" key="2">
    <citation type="submission" date="2015-05" db="EMBL/GenBank/DDBJ databases">
        <authorList>
            <person name="Morales-Cruz A."/>
            <person name="Amrine K.C."/>
            <person name="Cantu D."/>
        </authorList>
    </citation>
    <scope>NUCLEOTIDE SEQUENCE [LARGE SCALE GENOMIC DNA]</scope>
    <source>
        <strain evidence="2">UCRPC4</strain>
    </source>
</reference>
<dbReference type="GO" id="GO:0016810">
    <property type="term" value="F:hydrolase activity, acting on carbon-nitrogen (but not peptide) bonds"/>
    <property type="evidence" value="ECO:0007669"/>
    <property type="project" value="InterPro"/>
</dbReference>
<accession>A0A0G2E5B5</accession>
<gene>
    <name evidence="2" type="ORF">UCRPC4_g05052</name>
</gene>
<dbReference type="Pfam" id="PF13561">
    <property type="entry name" value="adh_short_C2"/>
    <property type="match status" value="1"/>
</dbReference>
<sequence length="635" mass="70039">MSDTFLGLGGFHVLVTGAAGGIGTVAVKEFLSHGCLVTGLDIKPTPDIPASIPSNYFYVQADLRKEAEVAQAFRTATQHFNKPPQILIANAGITNESAHPPIWEIDVDVWDNTAAVNVRGTFLTIKHFMRSVKQWQDENAKEVENLAIVVTGSETGKFGQEGHAEYASGKAGLQYGLVMGVKNELVRINDKARINAVAPGWVNTPLIDGRLDDPKEMWAEAQATVSLKKIAEPEDVSRAMAFLASHRAAGHISGQVLSVDGGMEGRLLWKYEDVVKDQAKAIYAAIDKLSSVMPSTLSMAEPSPTPKKRLRISLSVDFDALSGYLGTGQDPSNTISDYSAGLFSARVGVPRLLKLFRKYNISSNITWFLPGHSIESFPKETEAIVKSGAEIALHGYSHEGAYQMAPGQERDVLEKCIELATALHPEKRPPVGYRAPLYQIRETTVALLKQHNFLYDSSMNAHDSLPYFLPEPLDLPPPHVPDWSKPAASWMHPIPQPNSNSVDPRTSLIEVPTSWYTEDMTPMGFYPYSSSSHGYVAVDVVEKMWWDRFIYLWENECDVGPDDELPPGGLPGFGSVFTMIWHPESSGRSHIIGMIERFVKKMVDFQHLHAAEGEITFESYESVAKAWKDCAVKNT</sequence>
<dbReference type="InterPro" id="IPR036291">
    <property type="entry name" value="NAD(P)-bd_dom_sf"/>
</dbReference>
<dbReference type="PANTHER" id="PTHR47561:SF2">
    <property type="entry name" value="HYPOTHETICAL POLYSACCHARIDE DEACETYLASE (EUROFUNG)"/>
    <property type="match status" value="1"/>
</dbReference>
<organism evidence="2 3">
    <name type="scientific">Phaeomoniella chlamydospora</name>
    <name type="common">Phaeoacremonium chlamydosporum</name>
    <dbReference type="NCBI Taxonomy" id="158046"/>
    <lineage>
        <taxon>Eukaryota</taxon>
        <taxon>Fungi</taxon>
        <taxon>Dikarya</taxon>
        <taxon>Ascomycota</taxon>
        <taxon>Pezizomycotina</taxon>
        <taxon>Eurotiomycetes</taxon>
        <taxon>Chaetothyriomycetidae</taxon>
        <taxon>Phaeomoniellales</taxon>
        <taxon>Phaeomoniellaceae</taxon>
        <taxon>Phaeomoniella</taxon>
    </lineage>
</organism>
<dbReference type="Proteomes" id="UP000053317">
    <property type="component" value="Unassembled WGS sequence"/>
</dbReference>
<evidence type="ECO:0000259" key="1">
    <source>
        <dbReference type="Pfam" id="PF01522"/>
    </source>
</evidence>
<dbReference type="Pfam" id="PF01522">
    <property type="entry name" value="Polysacc_deac_1"/>
    <property type="match status" value="1"/>
</dbReference>
<feature type="domain" description="NodB homology" evidence="1">
    <location>
        <begin position="349"/>
        <end position="453"/>
    </location>
</feature>
<name>A0A0G2E5B5_PHACM</name>
<evidence type="ECO:0000313" key="3">
    <source>
        <dbReference type="Proteomes" id="UP000053317"/>
    </source>
</evidence>
<dbReference type="OrthoDB" id="504708at2759"/>
<dbReference type="GO" id="GO:0005975">
    <property type="term" value="P:carbohydrate metabolic process"/>
    <property type="evidence" value="ECO:0007669"/>
    <property type="project" value="InterPro"/>
</dbReference>
<dbReference type="CDD" id="cd05233">
    <property type="entry name" value="SDR_c"/>
    <property type="match status" value="1"/>
</dbReference>
<dbReference type="InterPro" id="IPR002509">
    <property type="entry name" value="NODB_dom"/>
</dbReference>
<comment type="caution">
    <text evidence="2">The sequence shown here is derived from an EMBL/GenBank/DDBJ whole genome shotgun (WGS) entry which is preliminary data.</text>
</comment>
<dbReference type="Gene3D" id="3.20.20.370">
    <property type="entry name" value="Glycoside hydrolase/deacetylase"/>
    <property type="match status" value="1"/>
</dbReference>
<dbReference type="SUPFAM" id="SSF51735">
    <property type="entry name" value="NAD(P)-binding Rossmann-fold domains"/>
    <property type="match status" value="1"/>
</dbReference>
<dbReference type="SUPFAM" id="SSF88713">
    <property type="entry name" value="Glycoside hydrolase/deacetylase"/>
    <property type="match status" value="1"/>
</dbReference>
<proteinExistence type="predicted"/>
<protein>
    <submittedName>
        <fullName evidence="2">Putative polysaccharide deacetylase family protein</fullName>
    </submittedName>
</protein>